<gene>
    <name evidence="7" type="ORF">CLODIP_2_CD08484</name>
</gene>
<evidence type="ECO:0000259" key="6">
    <source>
        <dbReference type="PROSITE" id="PS51336"/>
    </source>
</evidence>
<dbReference type="OrthoDB" id="10255210at2759"/>
<evidence type="ECO:0000256" key="4">
    <source>
        <dbReference type="ARBA" id="ARBA00023212"/>
    </source>
</evidence>
<dbReference type="AlphaFoldDB" id="A0A8S1DP16"/>
<feature type="domain" description="DM10" evidence="6">
    <location>
        <begin position="419"/>
        <end position="525"/>
    </location>
</feature>
<evidence type="ECO:0000256" key="5">
    <source>
        <dbReference type="ARBA" id="ARBA00023273"/>
    </source>
</evidence>
<dbReference type="InterPro" id="IPR040193">
    <property type="entry name" value="EFHC1/EFHC2/EFHB"/>
</dbReference>
<keyword evidence="4" id="KW-0206">Cytoskeleton</keyword>
<comment type="caution">
    <text evidence="7">The sequence shown here is derived from an EMBL/GenBank/DDBJ whole genome shotgun (WGS) entry which is preliminary data.</text>
</comment>
<dbReference type="Proteomes" id="UP000494165">
    <property type="component" value="Unassembled WGS sequence"/>
</dbReference>
<dbReference type="GO" id="GO:0060285">
    <property type="term" value="P:cilium-dependent cell motility"/>
    <property type="evidence" value="ECO:0007669"/>
    <property type="project" value="TreeGrafter"/>
</dbReference>
<keyword evidence="8" id="KW-1185">Reference proteome</keyword>
<keyword evidence="2" id="KW-0963">Cytoplasm</keyword>
<dbReference type="PROSITE" id="PS51336">
    <property type="entry name" value="DM10"/>
    <property type="match status" value="3"/>
</dbReference>
<dbReference type="SMART" id="SM00676">
    <property type="entry name" value="DM10"/>
    <property type="match status" value="3"/>
</dbReference>
<feature type="domain" description="DM10" evidence="6">
    <location>
        <begin position="251"/>
        <end position="365"/>
    </location>
</feature>
<accession>A0A8S1DP16</accession>
<dbReference type="PANTHER" id="PTHR12086:SF9">
    <property type="entry name" value="EF-HAND DOMAIN-CONTAINING PROTEIN 1"/>
    <property type="match status" value="1"/>
</dbReference>
<dbReference type="EMBL" id="CADEPI010000415">
    <property type="protein sequence ID" value="CAB3385454.1"/>
    <property type="molecule type" value="Genomic_DNA"/>
</dbReference>
<evidence type="ECO:0000256" key="2">
    <source>
        <dbReference type="ARBA" id="ARBA00022490"/>
    </source>
</evidence>
<keyword evidence="5" id="KW-0966">Cell projection</keyword>
<dbReference type="PANTHER" id="PTHR12086">
    <property type="entry name" value="EF-HAND DOMAIN C-TERMINAL CONTAINING PROTEIN"/>
    <property type="match status" value="1"/>
</dbReference>
<evidence type="ECO:0000256" key="1">
    <source>
        <dbReference type="ARBA" id="ARBA00004430"/>
    </source>
</evidence>
<comment type="subcellular location">
    <subcellularLocation>
        <location evidence="1">Cytoplasm</location>
        <location evidence="1">Cytoskeleton</location>
        <location evidence="1">Cilium axoneme</location>
    </subcellularLocation>
</comment>
<dbReference type="InterPro" id="IPR006602">
    <property type="entry name" value="DM10_dom"/>
</dbReference>
<dbReference type="FunFam" id="2.30.29.170:FF:000004">
    <property type="entry name" value="EF-hand domain containing 2"/>
    <property type="match status" value="1"/>
</dbReference>
<evidence type="ECO:0000256" key="3">
    <source>
        <dbReference type="ARBA" id="ARBA00022737"/>
    </source>
</evidence>
<organism evidence="7 8">
    <name type="scientific">Cloeon dipterum</name>
    <dbReference type="NCBI Taxonomy" id="197152"/>
    <lineage>
        <taxon>Eukaryota</taxon>
        <taxon>Metazoa</taxon>
        <taxon>Ecdysozoa</taxon>
        <taxon>Arthropoda</taxon>
        <taxon>Hexapoda</taxon>
        <taxon>Insecta</taxon>
        <taxon>Pterygota</taxon>
        <taxon>Palaeoptera</taxon>
        <taxon>Ephemeroptera</taxon>
        <taxon>Pisciforma</taxon>
        <taxon>Baetidae</taxon>
        <taxon>Cloeon</taxon>
    </lineage>
</organism>
<dbReference type="GO" id="GO:0072686">
    <property type="term" value="C:mitotic spindle"/>
    <property type="evidence" value="ECO:0007669"/>
    <property type="project" value="TreeGrafter"/>
</dbReference>
<protein>
    <recommendedName>
        <fullName evidence="6">DM10 domain-containing protein</fullName>
    </recommendedName>
</protein>
<dbReference type="GO" id="GO:0007052">
    <property type="term" value="P:mitotic spindle organization"/>
    <property type="evidence" value="ECO:0007669"/>
    <property type="project" value="TreeGrafter"/>
</dbReference>
<proteinExistence type="predicted"/>
<name>A0A8S1DP16_9INSE</name>
<reference evidence="7 8" key="1">
    <citation type="submission" date="2020-04" db="EMBL/GenBank/DDBJ databases">
        <authorList>
            <person name="Alioto T."/>
            <person name="Alioto T."/>
            <person name="Gomez Garrido J."/>
        </authorList>
    </citation>
    <scope>NUCLEOTIDE SEQUENCE [LARGE SCALE GENOMIC DNA]</scope>
</reference>
<dbReference type="Gene3D" id="2.30.29.170">
    <property type="match status" value="3"/>
</dbReference>
<dbReference type="GO" id="GO:0000281">
    <property type="term" value="P:mitotic cytokinesis"/>
    <property type="evidence" value="ECO:0007669"/>
    <property type="project" value="TreeGrafter"/>
</dbReference>
<evidence type="ECO:0000313" key="7">
    <source>
        <dbReference type="EMBL" id="CAB3385454.1"/>
    </source>
</evidence>
<sequence>MMANHPVLPGRVFTDPNKNRFHVPQTLGFRNGVPVQALVLQGIGQEPLDAQSVQYLDKWDPNLFYGECRRAPKVNTVHPQYEVYENKTLAFRAFCVEPIAVPMEDQPRVRHVLLFYHLEDDTISVMEPPIVNSGCVQGKVLKRHRVPKASQDDGPKDAATASYWHWTDLNVGGSVWLYGRTYQLASCDAFTREFLERHGISVGGEIVVPADPYTQEQTRAMQRQTQDVDGHSPSAVLYQGLDKLGRFLAFDRQVLRFFAVWQDPMDPMHEKRYFKVLFYLADGTMEIQPEYKVNDGHYKYPNLLARQLLPRGGLLPGKADLPSFRDMDCYVAEDLQVGSEIEVLGRRLRLFDCDGFTRDYYAARLGIVQPPSVPTESPAPAPLVQPLPPHNGFGSPEDSLRSCLHLVPRRPCPSHPGPDDRPLRYLVRLNSERPHDLARRFVLSYQTRFGFCTITELGRRNSGREGGRFFGPRLIEKPDSDPMQPQPEYYGPADFAIGSTVVAAGCHFIVVGADLYVYKYVSERKGDFQEELIENLADYMRKEGLLRRDSE</sequence>
<dbReference type="GO" id="GO:0043014">
    <property type="term" value="F:alpha-tubulin binding"/>
    <property type="evidence" value="ECO:0007669"/>
    <property type="project" value="TreeGrafter"/>
</dbReference>
<evidence type="ECO:0000313" key="8">
    <source>
        <dbReference type="Proteomes" id="UP000494165"/>
    </source>
</evidence>
<dbReference type="GO" id="GO:0005930">
    <property type="term" value="C:axoneme"/>
    <property type="evidence" value="ECO:0007669"/>
    <property type="project" value="UniProtKB-SubCell"/>
</dbReference>
<feature type="domain" description="DM10" evidence="6">
    <location>
        <begin position="85"/>
        <end position="199"/>
    </location>
</feature>
<keyword evidence="3" id="KW-0677">Repeat</keyword>
<dbReference type="Pfam" id="PF06565">
    <property type="entry name" value="DM10_dom"/>
    <property type="match status" value="3"/>
</dbReference>